<feature type="region of interest" description="Disordered" evidence="1">
    <location>
        <begin position="53"/>
        <end position="85"/>
    </location>
</feature>
<comment type="caution">
    <text evidence="2">The sequence shown here is derived from an EMBL/GenBank/DDBJ whole genome shotgun (WGS) entry which is preliminary data.</text>
</comment>
<evidence type="ECO:0000256" key="1">
    <source>
        <dbReference type="SAM" id="MobiDB-lite"/>
    </source>
</evidence>
<accession>A0A5B7DR76</accession>
<dbReference type="AlphaFoldDB" id="A0A5B7DR76"/>
<feature type="compositionally biased region" description="Polar residues" evidence="1">
    <location>
        <begin position="53"/>
        <end position="64"/>
    </location>
</feature>
<evidence type="ECO:0000313" key="3">
    <source>
        <dbReference type="Proteomes" id="UP000324222"/>
    </source>
</evidence>
<gene>
    <name evidence="2" type="ORF">E2C01_016985</name>
</gene>
<organism evidence="2 3">
    <name type="scientific">Portunus trituberculatus</name>
    <name type="common">Swimming crab</name>
    <name type="synonym">Neptunus trituberculatus</name>
    <dbReference type="NCBI Taxonomy" id="210409"/>
    <lineage>
        <taxon>Eukaryota</taxon>
        <taxon>Metazoa</taxon>
        <taxon>Ecdysozoa</taxon>
        <taxon>Arthropoda</taxon>
        <taxon>Crustacea</taxon>
        <taxon>Multicrustacea</taxon>
        <taxon>Malacostraca</taxon>
        <taxon>Eumalacostraca</taxon>
        <taxon>Eucarida</taxon>
        <taxon>Decapoda</taxon>
        <taxon>Pleocyemata</taxon>
        <taxon>Brachyura</taxon>
        <taxon>Eubrachyura</taxon>
        <taxon>Portunoidea</taxon>
        <taxon>Portunidae</taxon>
        <taxon>Portuninae</taxon>
        <taxon>Portunus</taxon>
    </lineage>
</organism>
<sequence length="157" mass="17379">MCTTRWRSPASVAVESDKNVKVTVHEMKDVANSCGDNGGWEAKAASVKYHNISGQKQDASNSIPASEPRHTKQSRQPTIPSSQHSQIPGTLLGLIKVAKAYVAIFVLLSVGRGFFFPRDHPASDIQLYSQKKYGKGHFISPLYHREFWSLCPSPQEP</sequence>
<reference evidence="2 3" key="1">
    <citation type="submission" date="2019-05" db="EMBL/GenBank/DDBJ databases">
        <title>Another draft genome of Portunus trituberculatus and its Hox gene families provides insights of decapod evolution.</title>
        <authorList>
            <person name="Jeong J.-H."/>
            <person name="Song I."/>
            <person name="Kim S."/>
            <person name="Choi T."/>
            <person name="Kim D."/>
            <person name="Ryu S."/>
            <person name="Kim W."/>
        </authorList>
    </citation>
    <scope>NUCLEOTIDE SEQUENCE [LARGE SCALE GENOMIC DNA]</scope>
    <source>
        <tissue evidence="2">Muscle</tissue>
    </source>
</reference>
<dbReference type="EMBL" id="VSRR010001266">
    <property type="protein sequence ID" value="MPC23918.1"/>
    <property type="molecule type" value="Genomic_DNA"/>
</dbReference>
<dbReference type="Proteomes" id="UP000324222">
    <property type="component" value="Unassembled WGS sequence"/>
</dbReference>
<keyword evidence="3" id="KW-1185">Reference proteome</keyword>
<feature type="compositionally biased region" description="Polar residues" evidence="1">
    <location>
        <begin position="74"/>
        <end position="85"/>
    </location>
</feature>
<name>A0A5B7DR76_PORTR</name>
<protein>
    <submittedName>
        <fullName evidence="2">Uncharacterized protein</fullName>
    </submittedName>
</protein>
<proteinExistence type="predicted"/>
<evidence type="ECO:0000313" key="2">
    <source>
        <dbReference type="EMBL" id="MPC23918.1"/>
    </source>
</evidence>